<evidence type="ECO:0000313" key="2">
    <source>
        <dbReference type="Proteomes" id="UP001215956"/>
    </source>
</evidence>
<keyword evidence="2" id="KW-1185">Reference proteome</keyword>
<dbReference type="EMBL" id="JARFPL010000003">
    <property type="protein sequence ID" value="MDF0592291.1"/>
    <property type="molecule type" value="Genomic_DNA"/>
</dbReference>
<dbReference type="Gene3D" id="3.40.10.10">
    <property type="entry name" value="DNA Methylphosphotriester Repair Domain"/>
    <property type="match status" value="1"/>
</dbReference>
<dbReference type="SUPFAM" id="SSF57884">
    <property type="entry name" value="Ada DNA repair protein, N-terminal domain (N-Ada 10)"/>
    <property type="match status" value="1"/>
</dbReference>
<dbReference type="Proteomes" id="UP001215956">
    <property type="component" value="Unassembled WGS sequence"/>
</dbReference>
<proteinExistence type="predicted"/>
<comment type="caution">
    <text evidence="1">The sequence shown here is derived from an EMBL/GenBank/DDBJ whole genome shotgun (WGS) entry which is preliminary data.</text>
</comment>
<evidence type="ECO:0008006" key="3">
    <source>
        <dbReference type="Google" id="ProtNLM"/>
    </source>
</evidence>
<protein>
    <recommendedName>
        <fullName evidence="3">Ada DNA repair metal-binding domain-containing protein</fullName>
    </recommendedName>
</protein>
<accession>A0ABT5XC52</accession>
<sequence length="235" mass="25675">MRSEVVLALILTASLISIGAPNHPDLDPIPDAPLEGRIIEADVPSGIDVPDDPEGSNDPKLGVGMPLRIDPAFLAIGSAPKVPTPDASSKGDIPPISVLLNKMVWFDVEDRTLDGKGPYGRMVVNRVPIASPVFNRLLEDAGYAKVREFQPLSAPGDWWRDSKAFNLPSRGELPAEGFGSVQVKRFYVGWAYSDKYHYPDCRWAKNIPPGEQVWFSSPEVARERGYAPCGTCRPP</sequence>
<name>A0ABT5XC52_9EURY</name>
<organism evidence="1 2">
    <name type="scientific">Candidatus Methanocrinis alkalitolerans</name>
    <dbReference type="NCBI Taxonomy" id="3033395"/>
    <lineage>
        <taxon>Archaea</taxon>
        <taxon>Methanobacteriati</taxon>
        <taxon>Methanobacteriota</taxon>
        <taxon>Stenosarchaea group</taxon>
        <taxon>Methanomicrobia</taxon>
        <taxon>Methanotrichales</taxon>
        <taxon>Methanotrichaceae</taxon>
        <taxon>Methanocrinis</taxon>
    </lineage>
</organism>
<dbReference type="RefSeq" id="WP_316968002.1">
    <property type="nucleotide sequence ID" value="NZ_JARFPL010000003.1"/>
</dbReference>
<evidence type="ECO:0000313" key="1">
    <source>
        <dbReference type="EMBL" id="MDF0592291.1"/>
    </source>
</evidence>
<reference evidence="1 2" key="1">
    <citation type="submission" date="2023-03" db="EMBL/GenBank/DDBJ databases">
        <title>Whole genome sequencing of Methanotrichaceae archaeon M04Ac.</title>
        <authorList>
            <person name="Khomyakova M.A."/>
            <person name="Merkel A.Y."/>
            <person name="Slobodkin A.I."/>
        </authorList>
    </citation>
    <scope>NUCLEOTIDE SEQUENCE [LARGE SCALE GENOMIC DNA]</scope>
    <source>
        <strain evidence="1 2">M04Ac</strain>
    </source>
</reference>
<dbReference type="InterPro" id="IPR035451">
    <property type="entry name" value="Ada-like_dom_sf"/>
</dbReference>
<gene>
    <name evidence="1" type="ORF">P0O24_01665</name>
</gene>